<dbReference type="Pfam" id="PF12224">
    <property type="entry name" value="Amidoligase_2"/>
    <property type="match status" value="1"/>
</dbReference>
<feature type="compositionally biased region" description="Pro residues" evidence="1">
    <location>
        <begin position="887"/>
        <end position="897"/>
    </location>
</feature>
<feature type="region of interest" description="Disordered" evidence="1">
    <location>
        <begin position="612"/>
        <end position="821"/>
    </location>
</feature>
<feature type="compositionally biased region" description="Acidic residues" evidence="1">
    <location>
        <begin position="692"/>
        <end position="702"/>
    </location>
</feature>
<keyword evidence="3" id="KW-1185">Reference proteome</keyword>
<evidence type="ECO:0000256" key="1">
    <source>
        <dbReference type="SAM" id="MobiDB-lite"/>
    </source>
</evidence>
<dbReference type="EMBL" id="PQXL01000041">
    <property type="protein sequence ID" value="THV53829.1"/>
    <property type="molecule type" value="Genomic_DNA"/>
</dbReference>
<feature type="compositionally biased region" description="Pro residues" evidence="1">
    <location>
        <begin position="625"/>
        <end position="643"/>
    </location>
</feature>
<feature type="compositionally biased region" description="Low complexity" evidence="1">
    <location>
        <begin position="645"/>
        <end position="666"/>
    </location>
</feature>
<feature type="region of interest" description="Disordered" evidence="1">
    <location>
        <begin position="833"/>
        <end position="934"/>
    </location>
</feature>
<evidence type="ECO:0000313" key="2">
    <source>
        <dbReference type="EMBL" id="THV53829.1"/>
    </source>
</evidence>
<feature type="compositionally biased region" description="Basic and acidic residues" evidence="1">
    <location>
        <begin position="458"/>
        <end position="469"/>
    </location>
</feature>
<accession>A0A4S8RGV2</accession>
<dbReference type="InterPro" id="IPR022025">
    <property type="entry name" value="Amidoligase_2"/>
</dbReference>
<feature type="compositionally biased region" description="Basic and acidic residues" evidence="1">
    <location>
        <begin position="774"/>
        <end position="787"/>
    </location>
</feature>
<name>A0A4S8RGV2_9HELO</name>
<dbReference type="PANTHER" id="PTHR36847">
    <property type="entry name" value="AMIDOLIGASE ENZYME"/>
    <property type="match status" value="1"/>
</dbReference>
<dbReference type="OrthoDB" id="412402at2759"/>
<comment type="caution">
    <text evidence="2">The sequence shown here is derived from an EMBL/GenBank/DDBJ whole genome shotgun (WGS) entry which is preliminary data.</text>
</comment>
<feature type="compositionally biased region" description="Pro residues" evidence="1">
    <location>
        <begin position="523"/>
        <end position="539"/>
    </location>
</feature>
<organism evidence="2 3">
    <name type="scientific">Botrytis galanthina</name>
    <dbReference type="NCBI Taxonomy" id="278940"/>
    <lineage>
        <taxon>Eukaryota</taxon>
        <taxon>Fungi</taxon>
        <taxon>Dikarya</taxon>
        <taxon>Ascomycota</taxon>
        <taxon>Pezizomycotina</taxon>
        <taxon>Leotiomycetes</taxon>
        <taxon>Helotiales</taxon>
        <taxon>Sclerotiniaceae</taxon>
        <taxon>Botrytis</taxon>
    </lineage>
</organism>
<feature type="compositionally biased region" description="Pro residues" evidence="1">
    <location>
        <begin position="809"/>
        <end position="819"/>
    </location>
</feature>
<feature type="compositionally biased region" description="Pro residues" evidence="1">
    <location>
        <begin position="477"/>
        <end position="511"/>
    </location>
</feature>
<reference evidence="2 3" key="1">
    <citation type="submission" date="2017-12" db="EMBL/GenBank/DDBJ databases">
        <title>Comparative genomics of Botrytis spp.</title>
        <authorList>
            <person name="Valero-Jimenez C.A."/>
            <person name="Tapia P."/>
            <person name="Veloso J."/>
            <person name="Silva-Moreno E."/>
            <person name="Staats M."/>
            <person name="Valdes J.H."/>
            <person name="Van Kan J.A.L."/>
        </authorList>
    </citation>
    <scope>NUCLEOTIDE SEQUENCE [LARGE SCALE GENOMIC DNA]</scope>
    <source>
        <strain evidence="2 3">MUCL435</strain>
    </source>
</reference>
<evidence type="ECO:0000313" key="3">
    <source>
        <dbReference type="Proteomes" id="UP000308671"/>
    </source>
</evidence>
<sequence length="1227" mass="137187">MIFDWIHRTVSPFIYTLPTPNPFQLQTEAKSNSKRKSLNYGVELEYVLAFHDLELDLTDREGHGPNHGIEKNVPLAIRRDPEWSPAVKVLFGRLANIIYNSWAIRKNNVKDDDEKKDISNLRPYNLEPQEIVLKKLNKKVAWLKGNIKHSGLRKRNDKIKGSYDQWIISTDFTVVGQGSANLYKCIPRISGRSSKRWDSYGIEVVSRVLRSDDHRDTAELEEIVKALKGTGDELYEGFITNQCALHVHVEAPDLATLKELACILLIYEEEISRLHPRCRRPGHPVARGNLISNRLHTLLGADYITYEETVQEIWDQPAETSLYKKRRTIQQIRDEVGQLRDEKELAGYMCFPLTHTSRLVNFLSLRSSLRAHTIEFRQARGSLNVKDVTHWVDFCLSLVQLAEYYVFNPDDRIQEWPDENNNAMEEVDIFRLMDAMKLSERSINFWRSKVAKYMGFREEDNRSDTEKLPDKKKKIPPKPPKPPGPPGGPPGGPPKPPGGSTPGGKPPPPPGGQTGVVTYPTLPGLPPVQQPTPLIVPPLFSPTRKIKKLPKRKIPKPEKPKIVSEARARLIKRLEERTGDNPYFDVAVGGGSSIPPAESAMESLATYFKTNTSDLATPFRIHPQQPKPPKPPKPPPSKPPPKIHPGVQPGPSVQPSQPSQKPKPQVTTSKPTQENVGPGGKVHHPKIPSDGTDIDNPDYVPDDNEKPVPPEPWVESTYDPDHDIIHGTGIFGDLPPGKPLHTDKGVYVPKQDTPTPFKKIPKITAPKIEPQVEQEEKPPHDTDDSHEVVIAGISKPLKPTKPKPTGVKIPPPQTVPKIPPKVGGLSWFSGLTTSNAPSVGPKVTTAPINSSTYHPVPAAPVKPPVTGTTTEVIYPTLPEDPEKIKPIPKPKPPPLVGPVPSSGKRPPTGGRLPGEKDPKKPKISPPSSAFKPTGSLTVDGVLEILESFKYLEDETLRREAMEQLHNTDDANKAIIAAAVSIFSDSHQSWLPDYAKPHTEESDAIEARKLEEMAEDERFALNLLREEENRLAAERGASLVGLELRVDHPKPAKIGLEELERINIGTIHERFRIKNFARNEWEKLFTTAVISGKFGTCGAAAVVLSLRNQYPNEPWTRGLTNERFLRDWLETIPRAEDQGRVNYYDEEQLNNALVRMTNGQLQLAVTHQGLENYFMFGPPESALLTLHGEPARYLYVHLTHMAFAKGIGGSPYQHFEGMKRKPGYKEHK</sequence>
<gene>
    <name evidence="2" type="ORF">BGAL_0041g00380</name>
</gene>
<dbReference type="Proteomes" id="UP000308671">
    <property type="component" value="Unassembled WGS sequence"/>
</dbReference>
<feature type="region of interest" description="Disordered" evidence="1">
    <location>
        <begin position="458"/>
        <end position="539"/>
    </location>
</feature>
<protein>
    <submittedName>
        <fullName evidence="2">Uncharacterized protein</fullName>
    </submittedName>
</protein>
<proteinExistence type="predicted"/>
<dbReference type="PANTHER" id="PTHR36847:SF1">
    <property type="entry name" value="AMIDOLIGASE ENZYME"/>
    <property type="match status" value="1"/>
</dbReference>
<dbReference type="AlphaFoldDB" id="A0A4S8RGV2"/>